<accession>A0A495QQL4</accession>
<reference evidence="1 2" key="1">
    <citation type="submission" date="2018-10" db="EMBL/GenBank/DDBJ databases">
        <title>Genomic Encyclopedia of Archaeal and Bacterial Type Strains, Phase II (KMG-II): from individual species to whole genera.</title>
        <authorList>
            <person name="Goeker M."/>
        </authorList>
    </citation>
    <scope>NUCLEOTIDE SEQUENCE [LARGE SCALE GENOMIC DNA]</scope>
    <source>
        <strain evidence="1 2">DSM 11927</strain>
    </source>
</reference>
<evidence type="ECO:0000313" key="1">
    <source>
        <dbReference type="EMBL" id="RKS75784.1"/>
    </source>
</evidence>
<dbReference type="EMBL" id="RBWW01000003">
    <property type="protein sequence ID" value="RKS75784.1"/>
    <property type="molecule type" value="Genomic_DNA"/>
</dbReference>
<keyword evidence="2" id="KW-1185">Reference proteome</keyword>
<sequence>MEHPQADNELEGEHLVNFVANSLEKELSVDLGEDIEVSTETLYGVLASASAGGTSINHVCKTTDDSPHANTVRGHLLDQFEVDSVEAAVLNRHKAVEFTV</sequence>
<protein>
    <recommendedName>
        <fullName evidence="3">Transposase (ISH3)</fullName>
    </recommendedName>
</protein>
<evidence type="ECO:0008006" key="3">
    <source>
        <dbReference type="Google" id="ProtNLM"/>
    </source>
</evidence>
<dbReference type="Proteomes" id="UP000268233">
    <property type="component" value="Unassembled WGS sequence"/>
</dbReference>
<dbReference type="AlphaFoldDB" id="A0A495QQL4"/>
<comment type="caution">
    <text evidence="1">The sequence shown here is derived from an EMBL/GenBank/DDBJ whole genome shotgun (WGS) entry which is preliminary data.</text>
</comment>
<evidence type="ECO:0000313" key="2">
    <source>
        <dbReference type="Proteomes" id="UP000268233"/>
    </source>
</evidence>
<proteinExistence type="predicted"/>
<name>A0A495QQL4_9EURY</name>
<organism evidence="1 2">
    <name type="scientific">Haloarcula quadrata</name>
    <dbReference type="NCBI Taxonomy" id="182779"/>
    <lineage>
        <taxon>Archaea</taxon>
        <taxon>Methanobacteriati</taxon>
        <taxon>Methanobacteriota</taxon>
        <taxon>Stenosarchaea group</taxon>
        <taxon>Halobacteria</taxon>
        <taxon>Halobacteriales</taxon>
        <taxon>Haloarculaceae</taxon>
        <taxon>Haloarcula</taxon>
    </lineage>
</organism>
<gene>
    <name evidence="1" type="ORF">BDK61_4300</name>
</gene>